<name>A0A9P6HSI8_9PEZI</name>
<comment type="caution">
    <text evidence="2">The sequence shown here is derived from an EMBL/GenBank/DDBJ whole genome shotgun (WGS) entry which is preliminary data.</text>
</comment>
<keyword evidence="3" id="KW-1185">Reference proteome</keyword>
<gene>
    <name evidence="2" type="ORF">CkaCkLH20_12591</name>
</gene>
<dbReference type="EMBL" id="JAATWM020000061">
    <property type="protein sequence ID" value="KAF9869982.1"/>
    <property type="molecule type" value="Genomic_DNA"/>
</dbReference>
<evidence type="ECO:0000313" key="2">
    <source>
        <dbReference type="EMBL" id="KAF9869982.1"/>
    </source>
</evidence>
<proteinExistence type="predicted"/>
<feature type="region of interest" description="Disordered" evidence="1">
    <location>
        <begin position="24"/>
        <end position="238"/>
    </location>
</feature>
<dbReference type="RefSeq" id="XP_038739443.1">
    <property type="nucleotide sequence ID" value="XM_038895304.1"/>
</dbReference>
<reference evidence="2" key="1">
    <citation type="submission" date="2020-03" db="EMBL/GenBank/DDBJ databases">
        <authorList>
            <person name="He L."/>
        </authorList>
    </citation>
    <scope>NUCLEOTIDE SEQUENCE</scope>
    <source>
        <strain evidence="2">CkLH20</strain>
    </source>
</reference>
<organism evidence="2 3">
    <name type="scientific">Colletotrichum karsti</name>
    <dbReference type="NCBI Taxonomy" id="1095194"/>
    <lineage>
        <taxon>Eukaryota</taxon>
        <taxon>Fungi</taxon>
        <taxon>Dikarya</taxon>
        <taxon>Ascomycota</taxon>
        <taxon>Pezizomycotina</taxon>
        <taxon>Sordariomycetes</taxon>
        <taxon>Hypocreomycetidae</taxon>
        <taxon>Glomerellales</taxon>
        <taxon>Glomerellaceae</taxon>
        <taxon>Colletotrichum</taxon>
        <taxon>Colletotrichum boninense species complex</taxon>
    </lineage>
</organism>
<dbReference type="GeneID" id="62168378"/>
<reference evidence="2" key="2">
    <citation type="submission" date="2020-11" db="EMBL/GenBank/DDBJ databases">
        <title>Whole genome sequencing of Colletotrichum sp.</title>
        <authorList>
            <person name="Li H."/>
        </authorList>
    </citation>
    <scope>NUCLEOTIDE SEQUENCE</scope>
    <source>
        <strain evidence="2">CkLH20</strain>
    </source>
</reference>
<dbReference type="Proteomes" id="UP000781932">
    <property type="component" value="Unassembled WGS sequence"/>
</dbReference>
<accession>A0A9P6HSI8</accession>
<dbReference type="AlphaFoldDB" id="A0A9P6HSI8"/>
<evidence type="ECO:0000313" key="3">
    <source>
        <dbReference type="Proteomes" id="UP000781932"/>
    </source>
</evidence>
<protein>
    <submittedName>
        <fullName evidence="2">Uncharacterized protein</fullName>
    </submittedName>
</protein>
<feature type="compositionally biased region" description="Low complexity" evidence="1">
    <location>
        <begin position="139"/>
        <end position="199"/>
    </location>
</feature>
<feature type="compositionally biased region" description="Low complexity" evidence="1">
    <location>
        <begin position="41"/>
        <end position="76"/>
    </location>
</feature>
<sequence length="238" mass="26360">MSDYRTYHASPANWFPVSYPEEMEWQPEPEIQLQPPAVAVPSNPSPLSSLLSLPPSLPSALSLSPPLSSFSISHPPSTNPFTTERLARESGDPMELDEELPVQPPATNKRGRGDGPRDSRKRARVTNSPPPSSFRKPHPSSNRNSPSSSFRNSSTSSNRNHPPSSFRNSSTSSNRNPPPSSFRNPSTSSYRNNNRNQRSSNKRNKRRDRLDADGDVEMASAPPPHKNRKGNQNPFARS</sequence>
<evidence type="ECO:0000256" key="1">
    <source>
        <dbReference type="SAM" id="MobiDB-lite"/>
    </source>
</evidence>